<feature type="compositionally biased region" description="Polar residues" evidence="1">
    <location>
        <begin position="78"/>
        <end position="88"/>
    </location>
</feature>
<feature type="region of interest" description="Disordered" evidence="1">
    <location>
        <begin position="75"/>
        <end position="95"/>
    </location>
</feature>
<evidence type="ECO:0000313" key="2">
    <source>
        <dbReference type="EMBL" id="KFB41448.1"/>
    </source>
</evidence>
<proteinExistence type="predicted"/>
<dbReference type="EMBL" id="ATLV01016616">
    <property type="status" value="NOT_ANNOTATED_CDS"/>
    <property type="molecule type" value="Genomic_DNA"/>
</dbReference>
<reference evidence="3" key="2">
    <citation type="submission" date="2020-05" db="UniProtKB">
        <authorList>
            <consortium name="EnsemblMetazoa"/>
        </authorList>
    </citation>
    <scope>IDENTIFICATION</scope>
</reference>
<dbReference type="Proteomes" id="UP000030765">
    <property type="component" value="Unassembled WGS sequence"/>
</dbReference>
<organism evidence="2">
    <name type="scientific">Anopheles sinensis</name>
    <name type="common">Mosquito</name>
    <dbReference type="NCBI Taxonomy" id="74873"/>
    <lineage>
        <taxon>Eukaryota</taxon>
        <taxon>Metazoa</taxon>
        <taxon>Ecdysozoa</taxon>
        <taxon>Arthropoda</taxon>
        <taxon>Hexapoda</taxon>
        <taxon>Insecta</taxon>
        <taxon>Pterygota</taxon>
        <taxon>Neoptera</taxon>
        <taxon>Endopterygota</taxon>
        <taxon>Diptera</taxon>
        <taxon>Nematocera</taxon>
        <taxon>Culicoidea</taxon>
        <taxon>Culicidae</taxon>
        <taxon>Anophelinae</taxon>
        <taxon>Anopheles</taxon>
    </lineage>
</organism>
<name>A0A084VU04_ANOSI</name>
<evidence type="ECO:0000313" key="4">
    <source>
        <dbReference type="Proteomes" id="UP000030765"/>
    </source>
</evidence>
<accession>A0A084VU04</accession>
<dbReference type="AlphaFoldDB" id="A0A084VU04"/>
<gene>
    <name evidence="2" type="ORF">ZHAS_00009047</name>
</gene>
<sequence>MSPARQGYPVLSHVFALILEPLCSFLKTRAFVDPGAAPGATGYKGDCIVSLVYDRPTKNNDYDEDDDNDDLYLRRRQSSVTGSLSSPLTDRPPNP</sequence>
<dbReference type="EMBL" id="KE525097">
    <property type="protein sequence ID" value="KFB41448.1"/>
    <property type="molecule type" value="Genomic_DNA"/>
</dbReference>
<keyword evidence="4" id="KW-1185">Reference proteome</keyword>
<evidence type="ECO:0000313" key="3">
    <source>
        <dbReference type="EnsemblMetazoa" id="ASIC009047-PA"/>
    </source>
</evidence>
<dbReference type="EnsemblMetazoa" id="ASIC009047-RA">
    <property type="protein sequence ID" value="ASIC009047-PA"/>
    <property type="gene ID" value="ASIC009047"/>
</dbReference>
<dbReference type="VEuPathDB" id="VectorBase:ASIC009047"/>
<evidence type="ECO:0000256" key="1">
    <source>
        <dbReference type="SAM" id="MobiDB-lite"/>
    </source>
</evidence>
<protein>
    <submittedName>
        <fullName evidence="2 3">Bifunctional protein CysNC</fullName>
    </submittedName>
</protein>
<reference evidence="2 4" key="1">
    <citation type="journal article" date="2014" name="BMC Genomics">
        <title>Genome sequence of Anopheles sinensis provides insight into genetics basis of mosquito competence for malaria parasites.</title>
        <authorList>
            <person name="Zhou D."/>
            <person name="Zhang D."/>
            <person name="Ding G."/>
            <person name="Shi L."/>
            <person name="Hou Q."/>
            <person name="Ye Y."/>
            <person name="Xu Y."/>
            <person name="Zhou H."/>
            <person name="Xiong C."/>
            <person name="Li S."/>
            <person name="Yu J."/>
            <person name="Hong S."/>
            <person name="Yu X."/>
            <person name="Zou P."/>
            <person name="Chen C."/>
            <person name="Chang X."/>
            <person name="Wang W."/>
            <person name="Lv Y."/>
            <person name="Sun Y."/>
            <person name="Ma L."/>
            <person name="Shen B."/>
            <person name="Zhu C."/>
        </authorList>
    </citation>
    <scope>NUCLEOTIDE SEQUENCE [LARGE SCALE GENOMIC DNA]</scope>
</reference>